<feature type="domain" description="Transglutaminase-like" evidence="3">
    <location>
        <begin position="319"/>
        <end position="397"/>
    </location>
</feature>
<dbReference type="InterPro" id="IPR038765">
    <property type="entry name" value="Papain-like_cys_pep_sf"/>
</dbReference>
<comment type="caution">
    <text evidence="4">The sequence shown here is derived from an EMBL/GenBank/DDBJ whole genome shotgun (WGS) entry which is preliminary data.</text>
</comment>
<feature type="transmembrane region" description="Helical" evidence="2">
    <location>
        <begin position="115"/>
        <end position="132"/>
    </location>
</feature>
<dbReference type="InterPro" id="IPR002931">
    <property type="entry name" value="Transglutaminase-like"/>
</dbReference>
<reference evidence="4" key="1">
    <citation type="journal article" date="2020" name="mSystems">
        <title>Genome- and Community-Level Interaction Insights into Carbon Utilization and Element Cycling Functions of Hydrothermarchaeota in Hydrothermal Sediment.</title>
        <authorList>
            <person name="Zhou Z."/>
            <person name="Liu Y."/>
            <person name="Xu W."/>
            <person name="Pan J."/>
            <person name="Luo Z.H."/>
            <person name="Li M."/>
        </authorList>
    </citation>
    <scope>NUCLEOTIDE SEQUENCE [LARGE SCALE GENOMIC DNA]</scope>
    <source>
        <strain evidence="4">SpSt-503</strain>
    </source>
</reference>
<sequence length="455" mass="48824">MENSKPKKSVIERIGNFFAVAGVLAFMVPALAAFGIGEPLTWVQRALGAFGESGALLFYFIGAYLIAALFGTVERILPVLSGLMTGLLLFAGAFEVPYLTGIRSALFRFAPFQEAAPALFAGALAVIVGNLMGRSPKTKAIPGLLIPFASGIALLIVLAAWSPFTKSTLNLDASSVERALQSISSTLGKEYVNPEVEKAVRQVMEEKNKTLAEKEQALKELQERLERTEADKKALERSLKDSNQLSKQLEAAKKALDDMKGRLESQTPLVQGGRYDQAVQPADPLVRDFAVKAASAAPGPWDNPQGSRIPNGAGAHQLVLIHGAISRNWKYVSDPAVSWTDYTSPARRTLALGLAGDCDDYATLMASCIIAVGGRARIVHGIKGNQGHAWAEVWIGQGAIADRVLSSVASFTGRNPGQLAVSVDASTDNRWLVLDWELGRYSFPAKTITVAWTSD</sequence>
<dbReference type="SUPFAM" id="SSF54001">
    <property type="entry name" value="Cysteine proteinases"/>
    <property type="match status" value="1"/>
</dbReference>
<organism evidence="4">
    <name type="scientific">Gracilinema caldarium</name>
    <dbReference type="NCBI Taxonomy" id="215591"/>
    <lineage>
        <taxon>Bacteria</taxon>
        <taxon>Pseudomonadati</taxon>
        <taxon>Spirochaetota</taxon>
        <taxon>Spirochaetia</taxon>
        <taxon>Spirochaetales</taxon>
        <taxon>Breznakiellaceae</taxon>
        <taxon>Gracilinema</taxon>
    </lineage>
</organism>
<accession>A0A7C3I748</accession>
<evidence type="ECO:0000259" key="3">
    <source>
        <dbReference type="Pfam" id="PF01841"/>
    </source>
</evidence>
<name>A0A7C3I748_9SPIR</name>
<evidence type="ECO:0000256" key="2">
    <source>
        <dbReference type="SAM" id="Phobius"/>
    </source>
</evidence>
<protein>
    <recommendedName>
        <fullName evidence="3">Transglutaminase-like domain-containing protein</fullName>
    </recommendedName>
</protein>
<keyword evidence="2" id="KW-0472">Membrane</keyword>
<keyword evidence="2" id="KW-1133">Transmembrane helix</keyword>
<evidence type="ECO:0000256" key="1">
    <source>
        <dbReference type="SAM" id="Coils"/>
    </source>
</evidence>
<keyword evidence="2" id="KW-0812">Transmembrane</keyword>
<dbReference type="AlphaFoldDB" id="A0A7C3I748"/>
<keyword evidence="1" id="KW-0175">Coiled coil</keyword>
<feature type="transmembrane region" description="Helical" evidence="2">
    <location>
        <begin position="56"/>
        <end position="73"/>
    </location>
</feature>
<feature type="transmembrane region" description="Helical" evidence="2">
    <location>
        <begin position="14"/>
        <end position="36"/>
    </location>
</feature>
<dbReference type="Gene3D" id="3.10.620.30">
    <property type="match status" value="1"/>
</dbReference>
<evidence type="ECO:0000313" key="4">
    <source>
        <dbReference type="EMBL" id="HFH29522.1"/>
    </source>
</evidence>
<feature type="transmembrane region" description="Helical" evidence="2">
    <location>
        <begin position="80"/>
        <end position="100"/>
    </location>
</feature>
<gene>
    <name evidence="4" type="ORF">ENS59_08425</name>
</gene>
<dbReference type="Pfam" id="PF01841">
    <property type="entry name" value="Transglut_core"/>
    <property type="match status" value="1"/>
</dbReference>
<dbReference type="EMBL" id="DSVL01000261">
    <property type="protein sequence ID" value="HFH29522.1"/>
    <property type="molecule type" value="Genomic_DNA"/>
</dbReference>
<proteinExistence type="predicted"/>
<feature type="coiled-coil region" evidence="1">
    <location>
        <begin position="200"/>
        <end position="266"/>
    </location>
</feature>
<feature type="transmembrane region" description="Helical" evidence="2">
    <location>
        <begin position="144"/>
        <end position="164"/>
    </location>
</feature>